<dbReference type="OrthoDB" id="1449298at2"/>
<dbReference type="EMBL" id="SHMC01000001">
    <property type="protein sequence ID" value="TAA28096.1"/>
    <property type="molecule type" value="Genomic_DNA"/>
</dbReference>
<dbReference type="Pfam" id="PF22294">
    <property type="entry name" value="DUF6966"/>
    <property type="match status" value="1"/>
</dbReference>
<protein>
    <recommendedName>
        <fullName evidence="1">DUF6966 domain-containing protein</fullName>
    </recommendedName>
</protein>
<accession>A0A4Q8LFE6</accession>
<name>A0A4Q8LFE6_9GAMM</name>
<reference evidence="2 3" key="1">
    <citation type="submission" date="2019-02" db="EMBL/GenBank/DDBJ databases">
        <title>WGS of Pseudoxanthomonas species novum from clinical isolates.</title>
        <authorList>
            <person name="Bernier A.-M."/>
            <person name="Bernard K."/>
            <person name="Vachon A."/>
        </authorList>
    </citation>
    <scope>NUCLEOTIDE SEQUENCE [LARGE SCALE GENOMIC DNA]</scope>
    <source>
        <strain evidence="2 3">NML171200</strain>
    </source>
</reference>
<dbReference type="AlphaFoldDB" id="A0A4Q8LFE6"/>
<dbReference type="InterPro" id="IPR054239">
    <property type="entry name" value="DUF6966"/>
</dbReference>
<evidence type="ECO:0000313" key="3">
    <source>
        <dbReference type="Proteomes" id="UP000292627"/>
    </source>
</evidence>
<proteinExistence type="predicted"/>
<dbReference type="RefSeq" id="WP_130549678.1">
    <property type="nucleotide sequence ID" value="NZ_SHMC01000001.1"/>
</dbReference>
<evidence type="ECO:0000259" key="1">
    <source>
        <dbReference type="Pfam" id="PF22294"/>
    </source>
</evidence>
<sequence>MTREVPPPADASLQPLIDVLDALIQMLEQDGDTHWSAWMRRAKSRLAQGDDRGADDLLGAYGGMGSFNDLILGQSYQDGRFAWKPGYADLNERFDALRGRAWELAQGIRRRRA</sequence>
<gene>
    <name evidence="2" type="ORF">EA660_00365</name>
</gene>
<organism evidence="2 3">
    <name type="scientific">Pseudoxanthomonas winnipegensis</name>
    <dbReference type="NCBI Taxonomy" id="2480810"/>
    <lineage>
        <taxon>Bacteria</taxon>
        <taxon>Pseudomonadati</taxon>
        <taxon>Pseudomonadota</taxon>
        <taxon>Gammaproteobacteria</taxon>
        <taxon>Lysobacterales</taxon>
        <taxon>Lysobacteraceae</taxon>
        <taxon>Pseudoxanthomonas</taxon>
    </lineage>
</organism>
<comment type="caution">
    <text evidence="2">The sequence shown here is derived from an EMBL/GenBank/DDBJ whole genome shotgun (WGS) entry which is preliminary data.</text>
</comment>
<feature type="domain" description="DUF6966" evidence="1">
    <location>
        <begin position="28"/>
        <end position="74"/>
    </location>
</feature>
<dbReference type="Proteomes" id="UP000292627">
    <property type="component" value="Unassembled WGS sequence"/>
</dbReference>
<evidence type="ECO:0000313" key="2">
    <source>
        <dbReference type="EMBL" id="TAA28096.1"/>
    </source>
</evidence>